<reference evidence="1 2" key="1">
    <citation type="journal article" date="2022" name="Nat. Genet.">
        <title>Improved pea reference genome and pan-genome highlight genomic features and evolutionary characteristics.</title>
        <authorList>
            <person name="Yang T."/>
            <person name="Liu R."/>
            <person name="Luo Y."/>
            <person name="Hu S."/>
            <person name="Wang D."/>
            <person name="Wang C."/>
            <person name="Pandey M.K."/>
            <person name="Ge S."/>
            <person name="Xu Q."/>
            <person name="Li N."/>
            <person name="Li G."/>
            <person name="Huang Y."/>
            <person name="Saxena R.K."/>
            <person name="Ji Y."/>
            <person name="Li M."/>
            <person name="Yan X."/>
            <person name="He Y."/>
            <person name="Liu Y."/>
            <person name="Wang X."/>
            <person name="Xiang C."/>
            <person name="Varshney R.K."/>
            <person name="Ding H."/>
            <person name="Gao S."/>
            <person name="Zong X."/>
        </authorList>
    </citation>
    <scope>NUCLEOTIDE SEQUENCE [LARGE SCALE GENOMIC DNA]</scope>
    <source>
        <strain evidence="1 2">cv. Zhongwan 6</strain>
    </source>
</reference>
<gene>
    <name evidence="1" type="ORF">KIW84_063846</name>
</gene>
<name>A0A9D5AA93_PEA</name>
<proteinExistence type="predicted"/>
<dbReference type="AlphaFoldDB" id="A0A9D5AA93"/>
<accession>A0A9D5AA93</accession>
<protein>
    <recommendedName>
        <fullName evidence="3">RNA-directed DNA polymerase, eukaryota, reverse transcriptase zinc-binding domain protein</fullName>
    </recommendedName>
</protein>
<sequence>MQCYAPSFVSLTPKEKPSDICSIPKTNSTPGQEGDLLQMLRVTLVIHMLLLNHLPSLLDILLLMLVTLGGNICLLKEDEDGELEALVEVAKDWLGDDVSSKEDDVVVSRVKTCDGSFQKDSTEKCLFFFNDVITENIDLAVVKQSEGVDVNVLDQPSCGKDLLHPQSLLQNSQVSLHGDSNQSKEVYKDEIRKMESINKKGKNKREKGGRRWDMVSGRGDFVLKEKLRMLKISLKKWNIEVFGWLDLKAEDAVKEFNDLNFQVSNSNVTYIDTLASKRGFETSEVWNHLILKKSLSRQKSRALWLKEGDMNSSFFRKVMRAKYRRNFMYFVNSPDERKEKVDEIKSYVCNFFEANFHE</sequence>
<evidence type="ECO:0000313" key="2">
    <source>
        <dbReference type="Proteomes" id="UP001058974"/>
    </source>
</evidence>
<organism evidence="1 2">
    <name type="scientific">Pisum sativum</name>
    <name type="common">Garden pea</name>
    <name type="synonym">Lathyrus oleraceus</name>
    <dbReference type="NCBI Taxonomy" id="3888"/>
    <lineage>
        <taxon>Eukaryota</taxon>
        <taxon>Viridiplantae</taxon>
        <taxon>Streptophyta</taxon>
        <taxon>Embryophyta</taxon>
        <taxon>Tracheophyta</taxon>
        <taxon>Spermatophyta</taxon>
        <taxon>Magnoliopsida</taxon>
        <taxon>eudicotyledons</taxon>
        <taxon>Gunneridae</taxon>
        <taxon>Pentapetalae</taxon>
        <taxon>rosids</taxon>
        <taxon>fabids</taxon>
        <taxon>Fabales</taxon>
        <taxon>Fabaceae</taxon>
        <taxon>Papilionoideae</taxon>
        <taxon>50 kb inversion clade</taxon>
        <taxon>NPAAA clade</taxon>
        <taxon>Hologalegina</taxon>
        <taxon>IRL clade</taxon>
        <taxon>Fabeae</taxon>
        <taxon>Lathyrus</taxon>
    </lineage>
</organism>
<dbReference type="Proteomes" id="UP001058974">
    <property type="component" value="Chromosome 6"/>
</dbReference>
<comment type="caution">
    <text evidence="1">The sequence shown here is derived from an EMBL/GenBank/DDBJ whole genome shotgun (WGS) entry which is preliminary data.</text>
</comment>
<keyword evidence="2" id="KW-1185">Reference proteome</keyword>
<dbReference type="Gramene" id="Psat06G0384600-T1">
    <property type="protein sequence ID" value="KAI5398210.1"/>
    <property type="gene ID" value="KIW84_063846"/>
</dbReference>
<evidence type="ECO:0000313" key="1">
    <source>
        <dbReference type="EMBL" id="KAI5398210.1"/>
    </source>
</evidence>
<evidence type="ECO:0008006" key="3">
    <source>
        <dbReference type="Google" id="ProtNLM"/>
    </source>
</evidence>
<dbReference type="EMBL" id="JAMSHJ010000006">
    <property type="protein sequence ID" value="KAI5398210.1"/>
    <property type="molecule type" value="Genomic_DNA"/>
</dbReference>